<organism evidence="1 2">
    <name type="scientific">Goodea atripinnis</name>
    <dbReference type="NCBI Taxonomy" id="208336"/>
    <lineage>
        <taxon>Eukaryota</taxon>
        <taxon>Metazoa</taxon>
        <taxon>Chordata</taxon>
        <taxon>Craniata</taxon>
        <taxon>Vertebrata</taxon>
        <taxon>Euteleostomi</taxon>
        <taxon>Actinopterygii</taxon>
        <taxon>Neopterygii</taxon>
        <taxon>Teleostei</taxon>
        <taxon>Neoteleostei</taxon>
        <taxon>Acanthomorphata</taxon>
        <taxon>Ovalentaria</taxon>
        <taxon>Atherinomorphae</taxon>
        <taxon>Cyprinodontiformes</taxon>
        <taxon>Goodeidae</taxon>
        <taxon>Goodea</taxon>
    </lineage>
</organism>
<dbReference type="Proteomes" id="UP001476798">
    <property type="component" value="Unassembled WGS sequence"/>
</dbReference>
<keyword evidence="2" id="KW-1185">Reference proteome</keyword>
<reference evidence="1 2" key="1">
    <citation type="submission" date="2021-06" db="EMBL/GenBank/DDBJ databases">
        <authorList>
            <person name="Palmer J.M."/>
        </authorList>
    </citation>
    <scope>NUCLEOTIDE SEQUENCE [LARGE SCALE GENOMIC DNA]</scope>
    <source>
        <strain evidence="1 2">GA_2019</strain>
        <tissue evidence="1">Muscle</tissue>
    </source>
</reference>
<evidence type="ECO:0000313" key="2">
    <source>
        <dbReference type="Proteomes" id="UP001476798"/>
    </source>
</evidence>
<gene>
    <name evidence="1" type="ORF">GOODEAATRI_007519</name>
</gene>
<protein>
    <submittedName>
        <fullName evidence="1">Uncharacterized protein</fullName>
    </submittedName>
</protein>
<accession>A0ABV0MQ41</accession>
<dbReference type="EMBL" id="JAHRIO010010379">
    <property type="protein sequence ID" value="MEQ2161215.1"/>
    <property type="molecule type" value="Genomic_DNA"/>
</dbReference>
<comment type="caution">
    <text evidence="1">The sequence shown here is derived from an EMBL/GenBank/DDBJ whole genome shotgun (WGS) entry which is preliminary data.</text>
</comment>
<evidence type="ECO:0000313" key="1">
    <source>
        <dbReference type="EMBL" id="MEQ2161215.1"/>
    </source>
</evidence>
<name>A0ABV0MQ41_9TELE</name>
<proteinExistence type="predicted"/>
<sequence length="117" mass="13020">MVTIKTRNSFLPSLRGLHFPNLQGHRREGASREPLSCQRGKAIQLENGLWLLISSQVTFLQRPPFFHANGKSSNTVQKYISLGCTLIGSAFNMGMFTAKDFLESLLRVVKSALIAQV</sequence>